<evidence type="ECO:0000313" key="6">
    <source>
        <dbReference type="EMBL" id="RXK80956.1"/>
    </source>
</evidence>
<dbReference type="OrthoDB" id="9805625at2"/>
<dbReference type="PANTHER" id="PTHR43630:SF1">
    <property type="entry name" value="POLY-BETA-1,6-N-ACETYL-D-GLUCOSAMINE SYNTHASE"/>
    <property type="match status" value="1"/>
</dbReference>
<dbReference type="RefSeq" id="WP_129006165.1">
    <property type="nucleotide sequence ID" value="NZ_SDHZ01000005.1"/>
</dbReference>
<dbReference type="InterPro" id="IPR001173">
    <property type="entry name" value="Glyco_trans_2-like"/>
</dbReference>
<evidence type="ECO:0000256" key="4">
    <source>
        <dbReference type="SAM" id="Phobius"/>
    </source>
</evidence>
<dbReference type="InterPro" id="IPR029044">
    <property type="entry name" value="Nucleotide-diphossugar_trans"/>
</dbReference>
<dbReference type="EMBL" id="SDHZ01000005">
    <property type="protein sequence ID" value="RXK80956.1"/>
    <property type="molecule type" value="Genomic_DNA"/>
</dbReference>
<sequence length="384" mass="43007">MNWSSILWVTAAVLLAFYSLLIIAYRKWFLALKPFVLPAGVVPATRFSIIIPARDEQDFIGKCVEDILTQEYPAGLFEVIVIDDHSTDATPAIIRQLQQRYSNLQLVELAKEMKGQQLNSYKKKAIETAIGKCQGDWVITTDADCTIGSRWLLHIEAYIQQEKPVFIAAPVSFSDTGSFVSIFQCLDFMSMQGITAAAVSAGFHSMCNGANLAYSRNAFLEVGGFSGIDTIASGDDMLLMHKIKKAFPGRTGYLFSQEAIVSTAPMPDWKGFINQRIRWASKADKYQDKGITAVLALVYLVNLVMLLLIPAGFADAGLWLIWLGLTVAKTLTELSFMYPVASFFRQRRLLYWFGIMQPVHMLYIVIAGWLGKFGKYQWKGRTVK</sequence>
<keyword evidence="3 6" id="KW-0808">Transferase</keyword>
<evidence type="ECO:0000256" key="1">
    <source>
        <dbReference type="ARBA" id="ARBA00006739"/>
    </source>
</evidence>
<dbReference type="GO" id="GO:0016757">
    <property type="term" value="F:glycosyltransferase activity"/>
    <property type="evidence" value="ECO:0007669"/>
    <property type="project" value="UniProtKB-KW"/>
</dbReference>
<feature type="transmembrane region" description="Helical" evidence="4">
    <location>
        <begin position="291"/>
        <end position="313"/>
    </location>
</feature>
<feature type="transmembrane region" description="Helical" evidence="4">
    <location>
        <begin position="350"/>
        <end position="370"/>
    </location>
</feature>
<evidence type="ECO:0000256" key="3">
    <source>
        <dbReference type="ARBA" id="ARBA00022679"/>
    </source>
</evidence>
<reference evidence="6 7" key="1">
    <citation type="submission" date="2019-01" db="EMBL/GenBank/DDBJ databases">
        <title>Filimonas sp. strain TTM-71.</title>
        <authorList>
            <person name="Chen W.-M."/>
        </authorList>
    </citation>
    <scope>NUCLEOTIDE SEQUENCE [LARGE SCALE GENOMIC DNA]</scope>
    <source>
        <strain evidence="6 7">TTM-71</strain>
    </source>
</reference>
<proteinExistence type="inferred from homology"/>
<keyword evidence="2" id="KW-0328">Glycosyltransferase</keyword>
<organism evidence="6 7">
    <name type="scientific">Filimonas effusa</name>
    <dbReference type="NCBI Taxonomy" id="2508721"/>
    <lineage>
        <taxon>Bacteria</taxon>
        <taxon>Pseudomonadati</taxon>
        <taxon>Bacteroidota</taxon>
        <taxon>Chitinophagia</taxon>
        <taxon>Chitinophagales</taxon>
        <taxon>Chitinophagaceae</taxon>
        <taxon>Filimonas</taxon>
    </lineage>
</organism>
<evidence type="ECO:0000259" key="5">
    <source>
        <dbReference type="Pfam" id="PF00535"/>
    </source>
</evidence>
<keyword evidence="4" id="KW-0812">Transmembrane</keyword>
<evidence type="ECO:0000313" key="7">
    <source>
        <dbReference type="Proteomes" id="UP000290545"/>
    </source>
</evidence>
<dbReference type="PANTHER" id="PTHR43630">
    <property type="entry name" value="POLY-BETA-1,6-N-ACETYL-D-GLUCOSAMINE SYNTHASE"/>
    <property type="match status" value="1"/>
</dbReference>
<accession>A0A4Q1D045</accession>
<dbReference type="Gene3D" id="3.90.550.10">
    <property type="entry name" value="Spore Coat Polysaccharide Biosynthesis Protein SpsA, Chain A"/>
    <property type="match status" value="1"/>
</dbReference>
<comment type="caution">
    <text evidence="6">The sequence shown here is derived from an EMBL/GenBank/DDBJ whole genome shotgun (WGS) entry which is preliminary data.</text>
</comment>
<gene>
    <name evidence="6" type="ORF">ESB13_22650</name>
</gene>
<keyword evidence="4" id="KW-0472">Membrane</keyword>
<dbReference type="SUPFAM" id="SSF53448">
    <property type="entry name" value="Nucleotide-diphospho-sugar transferases"/>
    <property type="match status" value="1"/>
</dbReference>
<dbReference type="Proteomes" id="UP000290545">
    <property type="component" value="Unassembled WGS sequence"/>
</dbReference>
<keyword evidence="4" id="KW-1133">Transmembrane helix</keyword>
<keyword evidence="7" id="KW-1185">Reference proteome</keyword>
<feature type="transmembrane region" description="Helical" evidence="4">
    <location>
        <begin position="319"/>
        <end position="338"/>
    </location>
</feature>
<evidence type="ECO:0000256" key="2">
    <source>
        <dbReference type="ARBA" id="ARBA00022676"/>
    </source>
</evidence>
<feature type="transmembrane region" description="Helical" evidence="4">
    <location>
        <begin position="6"/>
        <end position="25"/>
    </location>
</feature>
<comment type="similarity">
    <text evidence="1">Belongs to the glycosyltransferase 2 family.</text>
</comment>
<protein>
    <submittedName>
        <fullName evidence="6">Glycosyltransferase</fullName>
    </submittedName>
</protein>
<name>A0A4Q1D045_9BACT</name>
<dbReference type="Pfam" id="PF00535">
    <property type="entry name" value="Glycos_transf_2"/>
    <property type="match status" value="1"/>
</dbReference>
<feature type="domain" description="Glycosyltransferase 2-like" evidence="5">
    <location>
        <begin position="48"/>
        <end position="179"/>
    </location>
</feature>
<dbReference type="AlphaFoldDB" id="A0A4Q1D045"/>